<dbReference type="PANTHER" id="PTHR32295">
    <property type="entry name" value="IQ-DOMAIN 5-RELATED"/>
    <property type="match status" value="1"/>
</dbReference>
<evidence type="ECO:0000256" key="3">
    <source>
        <dbReference type="ARBA" id="ARBA00022737"/>
    </source>
</evidence>
<comment type="similarity">
    <text evidence="5">Belongs to the IQD family.</text>
</comment>
<feature type="compositionally biased region" description="Polar residues" evidence="7">
    <location>
        <begin position="268"/>
        <end position="279"/>
    </location>
</feature>
<keyword evidence="10" id="KW-1185">Reference proteome</keyword>
<dbReference type="PANTHER" id="PTHR32295:SF244">
    <property type="entry name" value="PROTEIN IQ-DOMAIN 14-LIKE"/>
    <property type="match status" value="1"/>
</dbReference>
<evidence type="ECO:0000256" key="4">
    <source>
        <dbReference type="ARBA" id="ARBA00022860"/>
    </source>
</evidence>
<dbReference type="Pfam" id="PF13178">
    <property type="entry name" value="DUF4005"/>
    <property type="match status" value="1"/>
</dbReference>
<comment type="subunit">
    <text evidence="6">Binds to multiple calmodulin (CaM) in the presence of Ca(2+) and CaM-like proteins.</text>
</comment>
<accession>A0AA87ZY98</accession>
<keyword evidence="3" id="KW-0677">Repeat</keyword>
<evidence type="ECO:0000256" key="6">
    <source>
        <dbReference type="ARBA" id="ARBA00024378"/>
    </source>
</evidence>
<organism evidence="9 10">
    <name type="scientific">Ficus carica</name>
    <name type="common">Common fig</name>
    <dbReference type="NCBI Taxonomy" id="3494"/>
    <lineage>
        <taxon>Eukaryota</taxon>
        <taxon>Viridiplantae</taxon>
        <taxon>Streptophyta</taxon>
        <taxon>Embryophyta</taxon>
        <taxon>Tracheophyta</taxon>
        <taxon>Spermatophyta</taxon>
        <taxon>Magnoliopsida</taxon>
        <taxon>eudicotyledons</taxon>
        <taxon>Gunneridae</taxon>
        <taxon>Pentapetalae</taxon>
        <taxon>rosids</taxon>
        <taxon>fabids</taxon>
        <taxon>Rosales</taxon>
        <taxon>Moraceae</taxon>
        <taxon>Ficeae</taxon>
        <taxon>Ficus</taxon>
    </lineage>
</organism>
<comment type="subcellular location">
    <subcellularLocation>
        <location evidence="1">Cytoplasm</location>
    </subcellularLocation>
</comment>
<name>A0AA87ZY98_FICCA</name>
<dbReference type="GO" id="GO:0005737">
    <property type="term" value="C:cytoplasm"/>
    <property type="evidence" value="ECO:0007669"/>
    <property type="project" value="UniProtKB-SubCell"/>
</dbReference>
<dbReference type="Proteomes" id="UP001187192">
    <property type="component" value="Unassembled WGS sequence"/>
</dbReference>
<reference evidence="9" key="1">
    <citation type="submission" date="2023-07" db="EMBL/GenBank/DDBJ databases">
        <title>draft genome sequence of fig (Ficus carica).</title>
        <authorList>
            <person name="Takahashi T."/>
            <person name="Nishimura K."/>
        </authorList>
    </citation>
    <scope>NUCLEOTIDE SEQUENCE</scope>
</reference>
<dbReference type="Pfam" id="PF00612">
    <property type="entry name" value="IQ"/>
    <property type="match status" value="2"/>
</dbReference>
<dbReference type="SMART" id="SM00015">
    <property type="entry name" value="IQ"/>
    <property type="match status" value="2"/>
</dbReference>
<dbReference type="CDD" id="cd23767">
    <property type="entry name" value="IQCD"/>
    <property type="match status" value="1"/>
</dbReference>
<dbReference type="Gene3D" id="1.20.5.190">
    <property type="match status" value="1"/>
</dbReference>
<dbReference type="PROSITE" id="PS50096">
    <property type="entry name" value="IQ"/>
    <property type="match status" value="2"/>
</dbReference>
<evidence type="ECO:0000313" key="9">
    <source>
        <dbReference type="EMBL" id="GMN31266.1"/>
    </source>
</evidence>
<dbReference type="AlphaFoldDB" id="A0AA87ZY98"/>
<proteinExistence type="inferred from homology"/>
<gene>
    <name evidence="9" type="ORF">TIFTF001_003179</name>
</gene>
<dbReference type="GO" id="GO:0005516">
    <property type="term" value="F:calmodulin binding"/>
    <property type="evidence" value="ECO:0007669"/>
    <property type="project" value="UniProtKB-KW"/>
</dbReference>
<dbReference type="FunFam" id="1.20.5.190:FF:000062">
    <property type="entry name" value="IQ-domain 11"/>
    <property type="match status" value="1"/>
</dbReference>
<comment type="caution">
    <text evidence="9">The sequence shown here is derived from an EMBL/GenBank/DDBJ whole genome shotgun (WGS) entry which is preliminary data.</text>
</comment>
<protein>
    <recommendedName>
        <fullName evidence="8">DUF4005 domain-containing protein</fullName>
    </recommendedName>
</protein>
<feature type="compositionally biased region" description="Polar residues" evidence="7">
    <location>
        <begin position="287"/>
        <end position="310"/>
    </location>
</feature>
<keyword evidence="2" id="KW-0963">Cytoplasm</keyword>
<evidence type="ECO:0000259" key="8">
    <source>
        <dbReference type="Pfam" id="PF13178"/>
    </source>
</evidence>
<dbReference type="EMBL" id="BTGU01000003">
    <property type="protein sequence ID" value="GMN31266.1"/>
    <property type="molecule type" value="Genomic_DNA"/>
</dbReference>
<sequence length="493" mass="54645">MAKKSGATSWLTVISTNDHHDNHVLVAAEQRHAIAVAAAAEAAVVTAQAAVEIVRLTRPSSFVREQYAAAIVIQTAFRGYLARRALRALKGIVKLQALVRGQNVRKQAKLTLKCMQALVRVQDRVSHQRARLSLEGRRKSMLAEITSLWDSTYLKDIHKRVSLSRETSSAVDDWEDCPKTNEGIEAKLRSKKEAALKREKALAYAFSNQIWRARRNPSAGNEEELEGRTKWLDRWMAAKQWEMENNTSADHQRRDSNIRTVEVDTSRPHSSYSTPNARRSYQYQYQKGQTTGPHSGPNIPSSPAHKTQYNTYSPVTPPPSKPRPLKVRLASPIRCPKEERCYSATNTPSLGRSSGSGSGGGGGGSMCHYGMGPSGPAVPNYMAATESAKARARPNSSPRHRPTTPEREQCYYSRGGARKRLSYHQVVLEPHNMSGVGIGCLGQHLRSPSFKSLQNGCCYNYHGMENLSPCTCADSIVGRDVSPCSTTDLRWFK</sequence>
<evidence type="ECO:0000256" key="5">
    <source>
        <dbReference type="ARBA" id="ARBA00024341"/>
    </source>
</evidence>
<dbReference type="InterPro" id="IPR000048">
    <property type="entry name" value="IQ_motif_EF-hand-BS"/>
</dbReference>
<feature type="region of interest" description="Disordered" evidence="7">
    <location>
        <begin position="245"/>
        <end position="325"/>
    </location>
</feature>
<evidence type="ECO:0000313" key="10">
    <source>
        <dbReference type="Proteomes" id="UP001187192"/>
    </source>
</evidence>
<evidence type="ECO:0000256" key="7">
    <source>
        <dbReference type="SAM" id="MobiDB-lite"/>
    </source>
</evidence>
<evidence type="ECO:0000256" key="2">
    <source>
        <dbReference type="ARBA" id="ARBA00022490"/>
    </source>
</evidence>
<feature type="domain" description="DUF4005" evidence="8">
    <location>
        <begin position="334"/>
        <end position="427"/>
    </location>
</feature>
<feature type="region of interest" description="Disordered" evidence="7">
    <location>
        <begin position="388"/>
        <end position="408"/>
    </location>
</feature>
<dbReference type="InterPro" id="IPR025064">
    <property type="entry name" value="DUF4005"/>
</dbReference>
<keyword evidence="4" id="KW-0112">Calmodulin-binding</keyword>
<feature type="compositionally biased region" description="Basic and acidic residues" evidence="7">
    <location>
        <begin position="250"/>
        <end position="267"/>
    </location>
</feature>
<evidence type="ECO:0000256" key="1">
    <source>
        <dbReference type="ARBA" id="ARBA00004496"/>
    </source>
</evidence>